<accession>A0A6I6E050</accession>
<protein>
    <submittedName>
        <fullName evidence="5">Glycerate kinase</fullName>
    </submittedName>
</protein>
<keyword evidence="3 4" id="KW-0418">Kinase</keyword>
<dbReference type="InterPro" id="IPR004381">
    <property type="entry name" value="Glycerate_kinase"/>
</dbReference>
<reference evidence="5 6" key="1">
    <citation type="submission" date="2018-09" db="EMBL/GenBank/DDBJ databases">
        <title>Whole genome sequencing of Microbacterium oryzae strain MB-10T.</title>
        <authorList>
            <person name="Das S.K."/>
        </authorList>
    </citation>
    <scope>NUCLEOTIDE SEQUENCE [LARGE SCALE GENOMIC DNA]</scope>
    <source>
        <strain evidence="5 6">MB-10</strain>
    </source>
</reference>
<dbReference type="RefSeq" id="WP_156242995.1">
    <property type="nucleotide sequence ID" value="NZ_BAAAZL010000003.1"/>
</dbReference>
<keyword evidence="6" id="KW-1185">Reference proteome</keyword>
<dbReference type="InterPro" id="IPR018193">
    <property type="entry name" value="Glyc_kinase_flavodox-like_fold"/>
</dbReference>
<dbReference type="OrthoDB" id="9774290at2"/>
<dbReference type="GO" id="GO:0031388">
    <property type="term" value="P:organic acid phosphorylation"/>
    <property type="evidence" value="ECO:0007669"/>
    <property type="project" value="UniProtKB-UniRule"/>
</dbReference>
<evidence type="ECO:0000313" key="5">
    <source>
        <dbReference type="EMBL" id="QGU28453.1"/>
    </source>
</evidence>
<evidence type="ECO:0000256" key="3">
    <source>
        <dbReference type="ARBA" id="ARBA00022777"/>
    </source>
</evidence>
<keyword evidence="2 4" id="KW-0808">Transferase</keyword>
<dbReference type="SUPFAM" id="SSF110738">
    <property type="entry name" value="Glycerate kinase I"/>
    <property type="match status" value="1"/>
</dbReference>
<dbReference type="Gene3D" id="3.40.50.10350">
    <property type="entry name" value="Glycerate kinase, domain 1"/>
    <property type="match status" value="1"/>
</dbReference>
<dbReference type="Gene3D" id="3.90.1510.10">
    <property type="entry name" value="Glycerate kinase, domain 2"/>
    <property type="match status" value="1"/>
</dbReference>
<evidence type="ECO:0000313" key="6">
    <source>
        <dbReference type="Proteomes" id="UP000422989"/>
    </source>
</evidence>
<dbReference type="EMBL" id="CP032550">
    <property type="protein sequence ID" value="QGU28453.1"/>
    <property type="molecule type" value="Genomic_DNA"/>
</dbReference>
<dbReference type="InterPro" id="IPR036129">
    <property type="entry name" value="Glycerate_kinase_sf"/>
</dbReference>
<evidence type="ECO:0000256" key="4">
    <source>
        <dbReference type="PIRNR" id="PIRNR006078"/>
    </source>
</evidence>
<dbReference type="NCBIfam" id="TIGR00045">
    <property type="entry name" value="glycerate kinase"/>
    <property type="match status" value="1"/>
</dbReference>
<sequence length="381" mass="36996">MARIVIAPDSFKGTIAAADVAAALAEGWASVRPDDEIVARPMADGGEGTLAAFAEAVEGAVRVPVRVTGPTGFAVDASWLRLPATEDAPGGTGVVELASTSGIELLGDARRPWEASTVGFGQAIAAALTAGVSQLILGIGSSASTDGGVGLLTALGARFTDAYDTSIAPGASGLDDVVKVDLSRLRPLPERGVQVLCDVTNPLLGGRGAAAVFGPQKGLDEAGVARADAGLARLVEVLKGLGGDTVASSLARVADPEAPGAGAAGGAGYGLLVWGAEIVPGAVRVADLTGLAAAIEGADLVITGEGSYDGQSAAGKAPAHVAALADAAGARVAIVAGRIAADTSAVAHALSLTELAGSADAAIGDPATHLRAAGAALAAAF</sequence>
<dbReference type="Proteomes" id="UP000422989">
    <property type="component" value="Chromosome"/>
</dbReference>
<gene>
    <name evidence="5" type="ORF">D7D94_12810</name>
</gene>
<dbReference type="Pfam" id="PF02595">
    <property type="entry name" value="Gly_kinase"/>
    <property type="match status" value="1"/>
</dbReference>
<organism evidence="5 6">
    <name type="scientific">Microbacterium oryzae</name>
    <dbReference type="NCBI Taxonomy" id="743009"/>
    <lineage>
        <taxon>Bacteria</taxon>
        <taxon>Bacillati</taxon>
        <taxon>Actinomycetota</taxon>
        <taxon>Actinomycetes</taxon>
        <taxon>Micrococcales</taxon>
        <taxon>Microbacteriaceae</taxon>
        <taxon>Microbacterium</taxon>
    </lineage>
</organism>
<dbReference type="InterPro" id="IPR018197">
    <property type="entry name" value="Glycerate_kinase_RE-like"/>
</dbReference>
<dbReference type="AlphaFoldDB" id="A0A6I6E050"/>
<dbReference type="GO" id="GO:0008887">
    <property type="term" value="F:glycerate kinase activity"/>
    <property type="evidence" value="ECO:0007669"/>
    <property type="project" value="UniProtKB-UniRule"/>
</dbReference>
<proteinExistence type="inferred from homology"/>
<dbReference type="KEGG" id="moj:D7D94_12810"/>
<name>A0A6I6E050_9MICO</name>
<dbReference type="PANTHER" id="PTHR21599:SF0">
    <property type="entry name" value="GLYCERATE KINASE"/>
    <property type="match status" value="1"/>
</dbReference>
<comment type="similarity">
    <text evidence="1 4">Belongs to the glycerate kinase type-1 family.</text>
</comment>
<evidence type="ECO:0000256" key="2">
    <source>
        <dbReference type="ARBA" id="ARBA00022679"/>
    </source>
</evidence>
<dbReference type="PANTHER" id="PTHR21599">
    <property type="entry name" value="GLYCERATE KINASE"/>
    <property type="match status" value="1"/>
</dbReference>
<dbReference type="PIRSF" id="PIRSF006078">
    <property type="entry name" value="GlxK"/>
    <property type="match status" value="1"/>
</dbReference>
<evidence type="ECO:0000256" key="1">
    <source>
        <dbReference type="ARBA" id="ARBA00006284"/>
    </source>
</evidence>